<keyword evidence="2" id="KW-1185">Reference proteome</keyword>
<organism evidence="1 2">
    <name type="scientific">Aphanizomenon flos-aquae FACHB-1040</name>
    <dbReference type="NCBI Taxonomy" id="2692887"/>
    <lineage>
        <taxon>Bacteria</taxon>
        <taxon>Bacillati</taxon>
        <taxon>Cyanobacteriota</taxon>
        <taxon>Cyanophyceae</taxon>
        <taxon>Nostocales</taxon>
        <taxon>Aphanizomenonaceae</taxon>
        <taxon>Aphanizomenon</taxon>
    </lineage>
</organism>
<gene>
    <name evidence="1" type="ORF">H6F99_17785</name>
</gene>
<proteinExistence type="predicted"/>
<evidence type="ECO:0008006" key="3">
    <source>
        <dbReference type="Google" id="ProtNLM"/>
    </source>
</evidence>
<dbReference type="Proteomes" id="UP000606721">
    <property type="component" value="Unassembled WGS sequence"/>
</dbReference>
<name>A0ABR8BZK5_APHFL</name>
<evidence type="ECO:0000313" key="2">
    <source>
        <dbReference type="Proteomes" id="UP000606721"/>
    </source>
</evidence>
<sequence length="482" mass="54945">MRETEKQITASNLTSHLIGYERLLALFKDIQKQTPKGVGLKREVKASGTYILLQFKLGDKRVGKACNCDFTEIGIVKALEKANKVSEALTKFSSETEFCDWYDTVILEKNVVRNDLITFGEAIKLVEENYWNSYTRKRQERDRKNPSHQSCWYDTYGMFYKLLPPNNTVNYKDIKAVIDSKERGTKVFKLCICAMKKLAEIVDNVKLRDELTKIDATQTKFKENLQSISLDDFLNLRESVITEALNDNRYNIESRQCWLFVFSMQVIYGMRLHEVFAVQNINQSYKTKDGVIIAALNDPNNKEMIAVVGDKTLLGTTTKTGYRLARPMIPPTYPDLIEKLDIKSGKLPTVELNSDNPGFIRKYLSDIARKSLVRWTKDTRFTQTHALRHLANLNGMMAGIPLEKRAMSLGHSPTMNDTVYKKRQTTKTTLDLLTQSSNQAIPLQSAVAMAQQLGCIDDKSVKLLAAIYNVSEVEISNVMQVR</sequence>
<accession>A0ABR8BZK5</accession>
<dbReference type="InterPro" id="IPR011010">
    <property type="entry name" value="DNA_brk_join_enz"/>
</dbReference>
<dbReference type="SUPFAM" id="SSF56349">
    <property type="entry name" value="DNA breaking-rejoining enzymes"/>
    <property type="match status" value="1"/>
</dbReference>
<dbReference type="EMBL" id="JACJQT010000050">
    <property type="protein sequence ID" value="MBD2280066.1"/>
    <property type="molecule type" value="Genomic_DNA"/>
</dbReference>
<reference evidence="1 2" key="1">
    <citation type="journal article" date="2020" name="ISME J.">
        <title>Comparative genomics reveals insights into cyanobacterial evolution and habitat adaptation.</title>
        <authorList>
            <person name="Chen M.Y."/>
            <person name="Teng W.K."/>
            <person name="Zhao L."/>
            <person name="Hu C.X."/>
            <person name="Zhou Y.K."/>
            <person name="Han B.P."/>
            <person name="Song L.R."/>
            <person name="Shu W.S."/>
        </authorList>
    </citation>
    <scope>NUCLEOTIDE SEQUENCE [LARGE SCALE GENOMIC DNA]</scope>
    <source>
        <strain evidence="1 2">FACHB-1040</strain>
    </source>
</reference>
<evidence type="ECO:0000313" key="1">
    <source>
        <dbReference type="EMBL" id="MBD2280066.1"/>
    </source>
</evidence>
<protein>
    <recommendedName>
        <fullName evidence="3">Tyr recombinase domain-containing protein</fullName>
    </recommendedName>
</protein>
<comment type="caution">
    <text evidence="1">The sequence shown here is derived from an EMBL/GenBank/DDBJ whole genome shotgun (WGS) entry which is preliminary data.</text>
</comment>
<dbReference type="RefSeq" id="WP_190383757.1">
    <property type="nucleotide sequence ID" value="NZ_JACJQT010000050.1"/>
</dbReference>